<comment type="caution">
    <text evidence="2">The sequence shown here is derived from an EMBL/GenBank/DDBJ whole genome shotgun (WGS) entry which is preliminary data.</text>
</comment>
<feature type="transmembrane region" description="Helical" evidence="1">
    <location>
        <begin position="162"/>
        <end position="184"/>
    </location>
</feature>
<feature type="transmembrane region" description="Helical" evidence="1">
    <location>
        <begin position="268"/>
        <end position="287"/>
    </location>
</feature>
<feature type="transmembrane region" description="Helical" evidence="1">
    <location>
        <begin position="227"/>
        <end position="247"/>
    </location>
</feature>
<gene>
    <name evidence="2" type="ORF">ACHAWU_000102</name>
</gene>
<evidence type="ECO:0000313" key="3">
    <source>
        <dbReference type="Proteomes" id="UP001530293"/>
    </source>
</evidence>
<reference evidence="2 3" key="1">
    <citation type="submission" date="2024-10" db="EMBL/GenBank/DDBJ databases">
        <title>Updated reference genomes for cyclostephanoid diatoms.</title>
        <authorList>
            <person name="Roberts W.R."/>
            <person name="Alverson A.J."/>
        </authorList>
    </citation>
    <scope>NUCLEOTIDE SEQUENCE [LARGE SCALE GENOMIC DNA]</scope>
    <source>
        <strain evidence="2 3">AJA232-27</strain>
    </source>
</reference>
<keyword evidence="1" id="KW-0472">Membrane</keyword>
<accession>A0ABD3MBX5</accession>
<organism evidence="2 3">
    <name type="scientific">Discostella pseudostelligera</name>
    <dbReference type="NCBI Taxonomy" id="259834"/>
    <lineage>
        <taxon>Eukaryota</taxon>
        <taxon>Sar</taxon>
        <taxon>Stramenopiles</taxon>
        <taxon>Ochrophyta</taxon>
        <taxon>Bacillariophyta</taxon>
        <taxon>Coscinodiscophyceae</taxon>
        <taxon>Thalassiosirophycidae</taxon>
        <taxon>Stephanodiscales</taxon>
        <taxon>Stephanodiscaceae</taxon>
        <taxon>Discostella</taxon>
    </lineage>
</organism>
<evidence type="ECO:0000313" key="2">
    <source>
        <dbReference type="EMBL" id="KAL3761615.1"/>
    </source>
</evidence>
<protein>
    <submittedName>
        <fullName evidence="2">Uncharacterized protein</fullName>
    </submittedName>
</protein>
<dbReference type="AlphaFoldDB" id="A0ABD3MBX5"/>
<evidence type="ECO:0000256" key="1">
    <source>
        <dbReference type="SAM" id="Phobius"/>
    </source>
</evidence>
<dbReference type="EMBL" id="JALLBG020000148">
    <property type="protein sequence ID" value="KAL3761615.1"/>
    <property type="molecule type" value="Genomic_DNA"/>
</dbReference>
<dbReference type="Proteomes" id="UP001530293">
    <property type="component" value="Unassembled WGS sequence"/>
</dbReference>
<feature type="transmembrane region" description="Helical" evidence="1">
    <location>
        <begin position="61"/>
        <end position="85"/>
    </location>
</feature>
<proteinExistence type="predicted"/>
<keyword evidence="1" id="KW-0812">Transmembrane</keyword>
<name>A0ABD3MBX5_9STRA</name>
<keyword evidence="3" id="KW-1185">Reference proteome</keyword>
<sequence>MTSSSTSTSSSRPDSHVNKMELIQQLARPLLNFIVESIPIIISICHRLYKLYSRLPMEYVQLIIGTVMCFFGGFYPTVFAALQAAEHGGLSTVRKALVALSDEIMIIIEEHKKDDKVDADGDGVADATQINGRELIKRKVKLVLTKMNPEKVNDAIASIYKVWMSVLAVLTIQFARTIAMALTISDFTTKFANRFLLPIVKAAVPPEYQKWCPVLLDWLCKSIGISIAWHIQTVISAFTSALAGGLIMSRAMLHISFNGKKKHEDTNADEIASYAFAALGFYFQYYMRFSTPFPLNIILFPVELSEYYIRWAVTN</sequence>
<keyword evidence="1" id="KW-1133">Transmembrane helix</keyword>